<dbReference type="EMBL" id="BONO01000011">
    <property type="protein sequence ID" value="GIG36415.1"/>
    <property type="molecule type" value="Genomic_DNA"/>
</dbReference>
<dbReference type="Proteomes" id="UP000642125">
    <property type="component" value="Unassembled WGS sequence"/>
</dbReference>
<evidence type="ECO:0000259" key="1">
    <source>
        <dbReference type="PROSITE" id="PS51819"/>
    </source>
</evidence>
<dbReference type="PROSITE" id="PS51819">
    <property type="entry name" value="VOC"/>
    <property type="match status" value="1"/>
</dbReference>
<gene>
    <name evidence="2" type="ORF">Cpa01nite_17960</name>
</gene>
<dbReference type="RefSeq" id="WP_203668424.1">
    <property type="nucleotide sequence ID" value="NZ_BONO01000011.1"/>
</dbReference>
<dbReference type="AlphaFoldDB" id="A0A919U6M6"/>
<proteinExistence type="predicted"/>
<comment type="caution">
    <text evidence="2">The sequence shown here is derived from an EMBL/GenBank/DDBJ whole genome shotgun (WGS) entry which is preliminary data.</text>
</comment>
<dbReference type="InterPro" id="IPR004360">
    <property type="entry name" value="Glyas_Fos-R_dOase_dom"/>
</dbReference>
<keyword evidence="3" id="KW-1185">Reference proteome</keyword>
<feature type="domain" description="VOC" evidence="1">
    <location>
        <begin position="2"/>
        <end position="131"/>
    </location>
</feature>
<dbReference type="SUPFAM" id="SSF54593">
    <property type="entry name" value="Glyoxalase/Bleomycin resistance protein/Dihydroxybiphenyl dioxygenase"/>
    <property type="match status" value="1"/>
</dbReference>
<name>A0A919U6M6_9CELL</name>
<evidence type="ECO:0000313" key="2">
    <source>
        <dbReference type="EMBL" id="GIG36415.1"/>
    </source>
</evidence>
<dbReference type="Pfam" id="PF00903">
    <property type="entry name" value="Glyoxalase"/>
    <property type="match status" value="1"/>
</dbReference>
<dbReference type="InterPro" id="IPR029068">
    <property type="entry name" value="Glyas_Bleomycin-R_OHBP_Dase"/>
</dbReference>
<dbReference type="Gene3D" id="3.10.180.10">
    <property type="entry name" value="2,3-Dihydroxybiphenyl 1,2-Dioxygenase, domain 1"/>
    <property type="match status" value="1"/>
</dbReference>
<dbReference type="CDD" id="cd06587">
    <property type="entry name" value="VOC"/>
    <property type="match status" value="1"/>
</dbReference>
<reference evidence="2" key="1">
    <citation type="submission" date="2021-01" db="EMBL/GenBank/DDBJ databases">
        <title>Whole genome shotgun sequence of Cellulomonas pakistanensis NBRC 110800.</title>
        <authorList>
            <person name="Komaki H."/>
            <person name="Tamura T."/>
        </authorList>
    </citation>
    <scope>NUCLEOTIDE SEQUENCE</scope>
    <source>
        <strain evidence="2">NBRC 110800</strain>
    </source>
</reference>
<dbReference type="InterPro" id="IPR037523">
    <property type="entry name" value="VOC_core"/>
</dbReference>
<organism evidence="2 3">
    <name type="scientific">Cellulomonas pakistanensis</name>
    <dbReference type="NCBI Taxonomy" id="992287"/>
    <lineage>
        <taxon>Bacteria</taxon>
        <taxon>Bacillati</taxon>
        <taxon>Actinomycetota</taxon>
        <taxon>Actinomycetes</taxon>
        <taxon>Micrococcales</taxon>
        <taxon>Cellulomonadaceae</taxon>
        <taxon>Cellulomonas</taxon>
    </lineage>
</organism>
<sequence>MLSDHPAMPCLAVRDLGRARRFYEQTLGFRATQPPGSPGADDMGVVYATGSGGMLVYPSSYAGTNRATAVTFQVADEAFDREVGALRSSGIGFETFELPSGEWRDGVLVDGAMRAVWFEDPDGNVLNLQTVEAPAGA</sequence>
<accession>A0A919U6M6</accession>
<evidence type="ECO:0000313" key="3">
    <source>
        <dbReference type="Proteomes" id="UP000642125"/>
    </source>
</evidence>
<protein>
    <submittedName>
        <fullName evidence="2">Glyoxalase</fullName>
    </submittedName>
</protein>